<protein>
    <submittedName>
        <fullName evidence="3">Response regulator transcription factor</fullName>
    </submittedName>
</protein>
<dbReference type="Pfam" id="PF00072">
    <property type="entry name" value="Response_reg"/>
    <property type="match status" value="1"/>
</dbReference>
<accession>A0A1D9FUQ3</accession>
<reference evidence="3" key="1">
    <citation type="journal article" date="2017" name="Proc. Natl. Acad. Sci. U.S.A.">
        <title>Comparative genomics uncovers the prolific and distinctive metabolic potential of the cyanobacterial genus Moorea.</title>
        <authorList>
            <person name="Leao T."/>
            <person name="Castelao G."/>
            <person name="Korobeynikov A."/>
            <person name="Monroe E.A."/>
            <person name="Podell S."/>
            <person name="Glukhov E."/>
            <person name="Allen E.E."/>
            <person name="Gerwick W.H."/>
            <person name="Gerwick L."/>
        </authorList>
    </citation>
    <scope>NUCLEOTIDE SEQUENCE</scope>
    <source>
        <strain evidence="3">JHB</strain>
    </source>
</reference>
<evidence type="ECO:0000256" key="1">
    <source>
        <dbReference type="PROSITE-ProRule" id="PRU00169"/>
    </source>
</evidence>
<dbReference type="GO" id="GO:0000160">
    <property type="term" value="P:phosphorelay signal transduction system"/>
    <property type="evidence" value="ECO:0007669"/>
    <property type="project" value="InterPro"/>
</dbReference>
<dbReference type="AlphaFoldDB" id="A0A1D9FUQ3"/>
<feature type="modified residue" description="4-aspartylphosphate" evidence="1">
    <location>
        <position position="64"/>
    </location>
</feature>
<reference evidence="3" key="2">
    <citation type="submission" date="2022-10" db="EMBL/GenBank/DDBJ databases">
        <authorList>
            <person name="Ngo T.-E."/>
        </authorList>
    </citation>
    <scope>NUCLEOTIDE SEQUENCE</scope>
    <source>
        <strain evidence="3">JHB</strain>
    </source>
</reference>
<name>A0A1D9FUQ3_MOOP1</name>
<dbReference type="EMBL" id="CP017708">
    <property type="protein sequence ID" value="AOY79061.2"/>
    <property type="molecule type" value="Genomic_DNA"/>
</dbReference>
<gene>
    <name evidence="3" type="ORF">BJP36_03205</name>
</gene>
<dbReference type="SMART" id="SM00448">
    <property type="entry name" value="REC"/>
    <property type="match status" value="1"/>
</dbReference>
<dbReference type="PANTHER" id="PTHR45566:SF1">
    <property type="entry name" value="HTH-TYPE TRANSCRIPTIONAL REGULATOR YHJB-RELATED"/>
    <property type="match status" value="1"/>
</dbReference>
<dbReference type="Gene3D" id="3.40.50.2300">
    <property type="match status" value="1"/>
</dbReference>
<dbReference type="PROSITE" id="PS50110">
    <property type="entry name" value="RESPONSE_REGULATORY"/>
    <property type="match status" value="1"/>
</dbReference>
<dbReference type="InterPro" id="IPR011006">
    <property type="entry name" value="CheY-like_superfamily"/>
</dbReference>
<proteinExistence type="predicted"/>
<sequence length="224" mass="25693">MMSQDLPKPRKRKLLVVDDHELMLGGIIDTLRRKYPEAEILTAQTFQSALEQLERFQLDLVIVDLSIPEASENTAKIDTGIKLLQIVMKQYPNLNLVVLSTYLKALVRIKDEIDEHNGGFTVVDKGFSGQVMLTRVDWALQGLTHTKDLNMLKGEVKPEWLELLTLAFHEKLKDKAIAGRMHKSERTVVHYWTKIRDVLGVYPEGGKNLRIQTEMRAREEGFID</sequence>
<organism evidence="3">
    <name type="scientific">Moorena producens (strain JHB)</name>
    <dbReference type="NCBI Taxonomy" id="1454205"/>
    <lineage>
        <taxon>Bacteria</taxon>
        <taxon>Bacillati</taxon>
        <taxon>Cyanobacteriota</taxon>
        <taxon>Cyanophyceae</taxon>
        <taxon>Coleofasciculales</taxon>
        <taxon>Coleofasciculaceae</taxon>
        <taxon>Moorena</taxon>
    </lineage>
</organism>
<keyword evidence="1" id="KW-0597">Phosphoprotein</keyword>
<dbReference type="InterPro" id="IPR001789">
    <property type="entry name" value="Sig_transdc_resp-reg_receiver"/>
</dbReference>
<dbReference type="InterPro" id="IPR051015">
    <property type="entry name" value="EvgA-like"/>
</dbReference>
<dbReference type="SUPFAM" id="SSF52172">
    <property type="entry name" value="CheY-like"/>
    <property type="match status" value="1"/>
</dbReference>
<dbReference type="Proteomes" id="UP000176944">
    <property type="component" value="Chromosome"/>
</dbReference>
<evidence type="ECO:0000259" key="2">
    <source>
        <dbReference type="PROSITE" id="PS50110"/>
    </source>
</evidence>
<evidence type="ECO:0000313" key="3">
    <source>
        <dbReference type="EMBL" id="AOY79061.2"/>
    </source>
</evidence>
<dbReference type="PANTHER" id="PTHR45566">
    <property type="entry name" value="HTH-TYPE TRANSCRIPTIONAL REGULATOR YHJB-RELATED"/>
    <property type="match status" value="1"/>
</dbReference>
<feature type="domain" description="Response regulatory" evidence="2">
    <location>
        <begin position="13"/>
        <end position="140"/>
    </location>
</feature>